<evidence type="ECO:0000313" key="2">
    <source>
        <dbReference type="EMBL" id="CAG5067745.1"/>
    </source>
</evidence>
<feature type="transmembrane region" description="Helical" evidence="1">
    <location>
        <begin position="12"/>
        <end position="32"/>
    </location>
</feature>
<sequence length="548" mass="60737">MIQFDFDWSDTLSLVLLVVVVALLPLQLWLLFRNNVRLSGSRSVLKVALNVLLWFSLLAFVLQPYFNRPVQSLTGIIAGKDVPYEVARRLTDSLPNSELVAPKLLRKKVLDTLVLLGQDIPDLIFSDLQKSGRHPFVKWIPYFKSDQLRQLSWKGVLNKGEMQVLRGSVESSKNQVLKVSFGANAVDSVVLNPGINDFKLSFPAFAEGRTAVVLHLANTTVDTLRFFARKADSLTVRFILDSPDFESRNLASWLGKNGNAVSYDARISKDLTASVRINNAAAPDLFITSPDNAKNAAIKKAVENGASVLFMGFQDPSSEMQLINAALGTHFQVRKVSNESAINISNTLSALPYSLSPSGNQLQIPDYPVAVEKRGGKVAVSLLNETFPMQLAGDSVGYQNVWNKIFAYLRPPQENNVNIVAPVIAGAKNHIKISNSKINKLVKWGSDSLFTRGSPFNEKTKNGIFIPSAGGWVGLEDSLNTELFVEKSSDYVKTAQVRDFVAAYEKQLSGLERKDGKLKSIHTRLPDWFWFALILICFTALWVEAKFS</sequence>
<keyword evidence="1" id="KW-0812">Transmembrane</keyword>
<protein>
    <recommendedName>
        <fullName evidence="4">Aerotolerance regulator N-terminal domain-containing protein</fullName>
    </recommendedName>
</protein>
<evidence type="ECO:0000313" key="3">
    <source>
        <dbReference type="Proteomes" id="UP000679725"/>
    </source>
</evidence>
<feature type="transmembrane region" description="Helical" evidence="1">
    <location>
        <begin position="528"/>
        <end position="545"/>
    </location>
</feature>
<name>A0ABM8UK05_9BACT</name>
<evidence type="ECO:0008006" key="4">
    <source>
        <dbReference type="Google" id="ProtNLM"/>
    </source>
</evidence>
<evidence type="ECO:0000256" key="1">
    <source>
        <dbReference type="SAM" id="Phobius"/>
    </source>
</evidence>
<gene>
    <name evidence="2" type="ORF">DYBT9623_00467</name>
</gene>
<keyword evidence="3" id="KW-1185">Reference proteome</keyword>
<proteinExistence type="predicted"/>
<accession>A0ABM8UK05</accession>
<organism evidence="2 3">
    <name type="scientific">Dyadobacter linearis</name>
    <dbReference type="NCBI Taxonomy" id="2823330"/>
    <lineage>
        <taxon>Bacteria</taxon>
        <taxon>Pseudomonadati</taxon>
        <taxon>Bacteroidota</taxon>
        <taxon>Cytophagia</taxon>
        <taxon>Cytophagales</taxon>
        <taxon>Spirosomataceae</taxon>
        <taxon>Dyadobacter</taxon>
    </lineage>
</organism>
<dbReference type="EMBL" id="CAJRAU010000001">
    <property type="protein sequence ID" value="CAG5067745.1"/>
    <property type="molecule type" value="Genomic_DNA"/>
</dbReference>
<keyword evidence="1" id="KW-0472">Membrane</keyword>
<feature type="transmembrane region" description="Helical" evidence="1">
    <location>
        <begin position="44"/>
        <end position="66"/>
    </location>
</feature>
<dbReference type="RefSeq" id="WP_215231891.1">
    <property type="nucleotide sequence ID" value="NZ_CAJRAU010000001.1"/>
</dbReference>
<keyword evidence="1" id="KW-1133">Transmembrane helix</keyword>
<reference evidence="2 3" key="1">
    <citation type="submission" date="2021-04" db="EMBL/GenBank/DDBJ databases">
        <authorList>
            <person name="Rodrigo-Torres L."/>
            <person name="Arahal R. D."/>
            <person name="Lucena T."/>
        </authorList>
    </citation>
    <scope>NUCLEOTIDE SEQUENCE [LARGE SCALE GENOMIC DNA]</scope>
    <source>
        <strain evidence="2 3">CECT 9623</strain>
    </source>
</reference>
<comment type="caution">
    <text evidence="2">The sequence shown here is derived from an EMBL/GenBank/DDBJ whole genome shotgun (WGS) entry which is preliminary data.</text>
</comment>
<dbReference type="Proteomes" id="UP000679725">
    <property type="component" value="Unassembled WGS sequence"/>
</dbReference>